<gene>
    <name evidence="1" type="ORF">NCTC1934_04278</name>
</gene>
<dbReference type="RefSeq" id="WP_157533839.1">
    <property type="nucleotide sequence ID" value="NZ_UGRY01000002.1"/>
</dbReference>
<protein>
    <submittedName>
        <fullName evidence="1">Uncharacterized protein</fullName>
    </submittedName>
</protein>
<evidence type="ECO:0000313" key="2">
    <source>
        <dbReference type="Proteomes" id="UP000255467"/>
    </source>
</evidence>
<dbReference type="EMBL" id="UGRY01000002">
    <property type="protein sequence ID" value="SUA80444.1"/>
    <property type="molecule type" value="Genomic_DNA"/>
</dbReference>
<evidence type="ECO:0000313" key="1">
    <source>
        <dbReference type="EMBL" id="SUA80444.1"/>
    </source>
</evidence>
<name>A0A378YTJ2_9NOCA</name>
<accession>A0A378YTJ2</accession>
<proteinExistence type="predicted"/>
<keyword evidence="2" id="KW-1185">Reference proteome</keyword>
<sequence length="234" mass="27044">MTINYVNFGFNSDDRDDEFYFTPGKPAAIQKPTTVDQTLKPNASGSSFVSMDVDNGLLPVRFEFSNHWRHYVSPSEVGRELLTAYRHAVNRHLSQFKQSDYDQSSLTYPHAHFIPHRQRLILLLEAETWTQYCKIRDGLFNLTDYTVTGYSIVDDEPVVIISGDKEAIRSIRVWPQWQGCTDPYAIEGEILACTAKIRASQLKFAIHGDWSQYSDEQLSELKDRHQYRLIESRS</sequence>
<dbReference type="Proteomes" id="UP000255467">
    <property type="component" value="Unassembled WGS sequence"/>
</dbReference>
<organism evidence="1 2">
    <name type="scientific">Nocardia otitidiscaviarum</name>
    <dbReference type="NCBI Taxonomy" id="1823"/>
    <lineage>
        <taxon>Bacteria</taxon>
        <taxon>Bacillati</taxon>
        <taxon>Actinomycetota</taxon>
        <taxon>Actinomycetes</taxon>
        <taxon>Mycobacteriales</taxon>
        <taxon>Nocardiaceae</taxon>
        <taxon>Nocardia</taxon>
    </lineage>
</organism>
<reference evidence="1 2" key="1">
    <citation type="submission" date="2018-06" db="EMBL/GenBank/DDBJ databases">
        <authorList>
            <consortium name="Pathogen Informatics"/>
            <person name="Doyle S."/>
        </authorList>
    </citation>
    <scope>NUCLEOTIDE SEQUENCE [LARGE SCALE GENOMIC DNA]</scope>
    <source>
        <strain evidence="1 2">NCTC1934</strain>
    </source>
</reference>
<dbReference type="AlphaFoldDB" id="A0A378YTJ2"/>